<dbReference type="EMBL" id="JACRSV010000002">
    <property type="protein sequence ID" value="MBC8560083.1"/>
    <property type="molecule type" value="Genomic_DNA"/>
</dbReference>
<dbReference type="NCBIfam" id="NF037970">
    <property type="entry name" value="vanZ_1"/>
    <property type="match status" value="1"/>
</dbReference>
<gene>
    <name evidence="3" type="ORF">H8710_08390</name>
</gene>
<evidence type="ECO:0000256" key="1">
    <source>
        <dbReference type="SAM" id="Phobius"/>
    </source>
</evidence>
<name>A0A926I302_9FIRM</name>
<proteinExistence type="predicted"/>
<feature type="transmembrane region" description="Helical" evidence="1">
    <location>
        <begin position="126"/>
        <end position="145"/>
    </location>
</feature>
<keyword evidence="4" id="KW-1185">Reference proteome</keyword>
<dbReference type="RefSeq" id="WP_283242822.1">
    <property type="nucleotide sequence ID" value="NZ_JACRSV010000002.1"/>
</dbReference>
<sequence length="154" mass="17413">MKKRLSIFLTILILLTLTFIFTNSMDSVAESQKKSGAVLERVWILLKGVVGKENVTEHLVRKLAHFFEFFVLGVEMSALSFLHHSPRRTLYYSISLPVFCGLLAALTDETIQIASARGSQVQDVWLDFAGVCVGVGVVFVIWLVWRNRQIRQGQ</sequence>
<dbReference type="InterPro" id="IPR006976">
    <property type="entry name" value="VanZ-like"/>
</dbReference>
<keyword evidence="1" id="KW-0812">Transmembrane</keyword>
<evidence type="ECO:0000313" key="3">
    <source>
        <dbReference type="EMBL" id="MBC8560083.1"/>
    </source>
</evidence>
<organism evidence="3 4">
    <name type="scientific">Fumia xinanensis</name>
    <dbReference type="NCBI Taxonomy" id="2763659"/>
    <lineage>
        <taxon>Bacteria</taxon>
        <taxon>Bacillati</taxon>
        <taxon>Bacillota</taxon>
        <taxon>Clostridia</taxon>
        <taxon>Eubacteriales</taxon>
        <taxon>Oscillospiraceae</taxon>
        <taxon>Fumia</taxon>
    </lineage>
</organism>
<comment type="caution">
    <text evidence="3">The sequence shown here is derived from an EMBL/GenBank/DDBJ whole genome shotgun (WGS) entry which is preliminary data.</text>
</comment>
<reference evidence="3" key="1">
    <citation type="submission" date="2020-08" db="EMBL/GenBank/DDBJ databases">
        <title>Genome public.</title>
        <authorList>
            <person name="Liu C."/>
            <person name="Sun Q."/>
        </authorList>
    </citation>
    <scope>NUCLEOTIDE SEQUENCE</scope>
    <source>
        <strain evidence="3">NSJ-33</strain>
    </source>
</reference>
<feature type="domain" description="VanZ-like" evidence="2">
    <location>
        <begin position="11"/>
        <end position="140"/>
    </location>
</feature>
<protein>
    <submittedName>
        <fullName evidence="3">VanZ family protein</fullName>
    </submittedName>
</protein>
<feature type="transmembrane region" description="Helical" evidence="1">
    <location>
        <begin position="63"/>
        <end position="82"/>
    </location>
</feature>
<keyword evidence="1" id="KW-0472">Membrane</keyword>
<keyword evidence="1" id="KW-1133">Transmembrane helix</keyword>
<dbReference type="Proteomes" id="UP000610760">
    <property type="component" value="Unassembled WGS sequence"/>
</dbReference>
<evidence type="ECO:0000313" key="4">
    <source>
        <dbReference type="Proteomes" id="UP000610760"/>
    </source>
</evidence>
<dbReference type="Pfam" id="PF04892">
    <property type="entry name" value="VanZ"/>
    <property type="match status" value="1"/>
</dbReference>
<dbReference type="AlphaFoldDB" id="A0A926I302"/>
<accession>A0A926I302</accession>
<evidence type="ECO:0000259" key="2">
    <source>
        <dbReference type="Pfam" id="PF04892"/>
    </source>
</evidence>
<feature type="transmembrane region" description="Helical" evidence="1">
    <location>
        <begin position="89"/>
        <end position="106"/>
    </location>
</feature>